<dbReference type="Proteomes" id="UP000184221">
    <property type="component" value="Unassembled WGS sequence"/>
</dbReference>
<reference evidence="7 8" key="1">
    <citation type="submission" date="2016-11" db="EMBL/GenBank/DDBJ databases">
        <authorList>
            <person name="Jaros S."/>
            <person name="Januszkiewicz K."/>
            <person name="Wedrychowicz H."/>
        </authorList>
    </citation>
    <scope>NUCLEOTIDE SEQUENCE [LARGE SCALE GENOMIC DNA]</scope>
    <source>
        <strain evidence="7 8">DSM 29431</strain>
    </source>
</reference>
<dbReference type="SUPFAM" id="SSF52833">
    <property type="entry name" value="Thioredoxin-like"/>
    <property type="match status" value="1"/>
</dbReference>
<comment type="similarity">
    <text evidence="1">Belongs to the thioredoxin family. DsbA subfamily.</text>
</comment>
<keyword evidence="3" id="KW-0560">Oxidoreductase</keyword>
<name>A0A1M5TP55_9RHOB</name>
<evidence type="ECO:0000256" key="3">
    <source>
        <dbReference type="ARBA" id="ARBA00023002"/>
    </source>
</evidence>
<evidence type="ECO:0000256" key="2">
    <source>
        <dbReference type="ARBA" id="ARBA00022729"/>
    </source>
</evidence>
<protein>
    <submittedName>
        <fullName evidence="7">Thioredoxin</fullName>
    </submittedName>
</protein>
<evidence type="ECO:0000256" key="1">
    <source>
        <dbReference type="ARBA" id="ARBA00005791"/>
    </source>
</evidence>
<dbReference type="AlphaFoldDB" id="A0A1M5TP55"/>
<sequence>MKQRMMTIALAVAVAGGAGWWFTQPASTPTVNGQEIALPGAANAQEASGETFVVEEMVLGAEDAPVEVIEYASYTCPHCASFHAGVFKDLKADYIDTGKVKFIYREVYFDRYGLWGSMIARCGGEDRFFGITDLLYEQQSAWTRAGSEAAIADELRKIGRIAGLENEQLEACLSNGDKARTLIEWYQANAEEHGISSTPSFVIDGETYSNMSYSEFQQILDDRLGG</sequence>
<gene>
    <name evidence="7" type="ORF">SAMN05443551_2308</name>
</gene>
<dbReference type="EMBL" id="FQXC01000003">
    <property type="protein sequence ID" value="SHH52484.1"/>
    <property type="molecule type" value="Genomic_DNA"/>
</dbReference>
<dbReference type="GO" id="GO:0016491">
    <property type="term" value="F:oxidoreductase activity"/>
    <property type="evidence" value="ECO:0007669"/>
    <property type="project" value="UniProtKB-KW"/>
</dbReference>
<evidence type="ECO:0000256" key="4">
    <source>
        <dbReference type="ARBA" id="ARBA00023157"/>
    </source>
</evidence>
<dbReference type="InterPro" id="IPR036249">
    <property type="entry name" value="Thioredoxin-like_sf"/>
</dbReference>
<evidence type="ECO:0000313" key="7">
    <source>
        <dbReference type="EMBL" id="SHH52484.1"/>
    </source>
</evidence>
<keyword evidence="8" id="KW-1185">Reference proteome</keyword>
<dbReference type="PANTHER" id="PTHR13887:SF14">
    <property type="entry name" value="DISULFIDE BOND FORMATION PROTEIN D"/>
    <property type="match status" value="1"/>
</dbReference>
<dbReference type="Pfam" id="PF13462">
    <property type="entry name" value="Thioredoxin_4"/>
    <property type="match status" value="1"/>
</dbReference>
<proteinExistence type="inferred from homology"/>
<evidence type="ECO:0000259" key="6">
    <source>
        <dbReference type="Pfam" id="PF13462"/>
    </source>
</evidence>
<keyword evidence="4" id="KW-1015">Disulfide bond</keyword>
<dbReference type="InterPro" id="IPR012336">
    <property type="entry name" value="Thioredoxin-like_fold"/>
</dbReference>
<dbReference type="RefSeq" id="WP_072777675.1">
    <property type="nucleotide sequence ID" value="NZ_FQXC01000003.1"/>
</dbReference>
<feature type="domain" description="Thioredoxin-like fold" evidence="6">
    <location>
        <begin position="55"/>
        <end position="222"/>
    </location>
</feature>
<accession>A0A1M5TP55</accession>
<keyword evidence="2" id="KW-0732">Signal</keyword>
<organism evidence="7 8">
    <name type="scientific">Marivita hallyeonensis</name>
    <dbReference type="NCBI Taxonomy" id="996342"/>
    <lineage>
        <taxon>Bacteria</taxon>
        <taxon>Pseudomonadati</taxon>
        <taxon>Pseudomonadota</taxon>
        <taxon>Alphaproteobacteria</taxon>
        <taxon>Rhodobacterales</taxon>
        <taxon>Roseobacteraceae</taxon>
        <taxon>Marivita</taxon>
    </lineage>
</organism>
<keyword evidence="5" id="KW-0676">Redox-active center</keyword>
<dbReference type="Gene3D" id="3.40.30.10">
    <property type="entry name" value="Glutaredoxin"/>
    <property type="match status" value="1"/>
</dbReference>
<dbReference type="PANTHER" id="PTHR13887">
    <property type="entry name" value="GLUTATHIONE S-TRANSFERASE KAPPA"/>
    <property type="match status" value="1"/>
</dbReference>
<evidence type="ECO:0000256" key="5">
    <source>
        <dbReference type="ARBA" id="ARBA00023284"/>
    </source>
</evidence>
<evidence type="ECO:0000313" key="8">
    <source>
        <dbReference type="Proteomes" id="UP000184221"/>
    </source>
</evidence>
<dbReference type="OrthoDB" id="8478320at2"/>
<dbReference type="STRING" id="996342.SAMN05443551_2308"/>